<proteinExistence type="predicted"/>
<reference evidence="5" key="2">
    <citation type="submission" date="2025-04" db="UniProtKB">
        <authorList>
            <consortium name="RefSeq"/>
        </authorList>
    </citation>
    <scope>IDENTIFICATION</scope>
</reference>
<dbReference type="GeneID" id="108051630"/>
<name>A0A6P4FIV2_DRORH</name>
<sequence>MRFLWFVLLLAFVTCGPGVSALRCYKCEDCDENTQLSDMEMCDGPLMSGNGQGTPAGFSPSPSPVPGGAPSPAPPAPSPAPGAPAPAPSPSAPSDASEEEDYESEEPATVGIMAAGNGAGGAGGGAAGAGGAAGGAAGGTVGGASGEAGVAVSEEEEEEDEEEEEEERRKRRSIARQVDLDMPIAFCYTVRLNLNESVITKRGCTTARMSNQTGGCDGLFENWTVAGCQLCQDDGCNQPITGSSSRNIGQSWTFLALTLMAFMTRYLGN</sequence>
<feature type="compositionally biased region" description="Acidic residues" evidence="1">
    <location>
        <begin position="153"/>
        <end position="166"/>
    </location>
</feature>
<gene>
    <name evidence="5" type="primary">LOC108051630</name>
    <name evidence="3" type="synonym">108051630</name>
</gene>
<feature type="compositionally biased region" description="Pro residues" evidence="1">
    <location>
        <begin position="61"/>
        <end position="91"/>
    </location>
</feature>
<reference evidence="4" key="1">
    <citation type="journal article" date="2021" name="Elife">
        <title>Highly contiguous assemblies of 101 drosophilid genomes.</title>
        <authorList>
            <person name="Kim B.Y."/>
            <person name="Wang J.R."/>
            <person name="Miller D.E."/>
            <person name="Barmina O."/>
            <person name="Delaney E."/>
            <person name="Thompson A."/>
            <person name="Comeault A.A."/>
            <person name="Peede D."/>
            <person name="D'Agostino E.R."/>
            <person name="Pelaez J."/>
            <person name="Aguilar J.M."/>
            <person name="Haji D."/>
            <person name="Matsunaga T."/>
            <person name="Armstrong E.E."/>
            <person name="Zych M."/>
            <person name="Ogawa Y."/>
            <person name="Stamenkovic-Radak M."/>
            <person name="Jelic M."/>
            <person name="Veselinovic M.S."/>
            <person name="Tanaskovic M."/>
            <person name="Eric P."/>
            <person name="Gao J.J."/>
            <person name="Katoh T.K."/>
            <person name="Toda M.J."/>
            <person name="Watabe H."/>
            <person name="Watada M."/>
            <person name="Davis J.S."/>
            <person name="Moyle L.C."/>
            <person name="Manoli G."/>
            <person name="Bertolini E."/>
            <person name="Kostal V."/>
            <person name="Hawley R.S."/>
            <person name="Takahashi A."/>
            <person name="Jones C.D."/>
            <person name="Price D.K."/>
            <person name="Whiteman N."/>
            <person name="Kopp A."/>
            <person name="Matute D.R."/>
            <person name="Petrov D.A."/>
        </authorList>
    </citation>
    <scope>NUCLEOTIDE SEQUENCE [LARGE SCALE GENOMIC DNA]</scope>
</reference>
<feature type="region of interest" description="Disordered" evidence="1">
    <location>
        <begin position="41"/>
        <end position="106"/>
    </location>
</feature>
<feature type="signal peptide" evidence="2">
    <location>
        <begin position="1"/>
        <end position="21"/>
    </location>
</feature>
<reference evidence="3" key="3">
    <citation type="submission" date="2025-05" db="UniProtKB">
        <authorList>
            <consortium name="EnsemblMetazoa"/>
        </authorList>
    </citation>
    <scope>IDENTIFICATION</scope>
</reference>
<evidence type="ECO:0000256" key="1">
    <source>
        <dbReference type="SAM" id="MobiDB-lite"/>
    </source>
</evidence>
<evidence type="ECO:0000313" key="5">
    <source>
        <dbReference type="RefSeq" id="XP_016989269.1"/>
    </source>
</evidence>
<accession>A0A6P4FIV2</accession>
<organism evidence="5">
    <name type="scientific">Drosophila rhopaloa</name>
    <name type="common">Fruit fly</name>
    <dbReference type="NCBI Taxonomy" id="1041015"/>
    <lineage>
        <taxon>Eukaryota</taxon>
        <taxon>Metazoa</taxon>
        <taxon>Ecdysozoa</taxon>
        <taxon>Arthropoda</taxon>
        <taxon>Hexapoda</taxon>
        <taxon>Insecta</taxon>
        <taxon>Pterygota</taxon>
        <taxon>Neoptera</taxon>
        <taxon>Endopterygota</taxon>
        <taxon>Diptera</taxon>
        <taxon>Brachycera</taxon>
        <taxon>Muscomorpha</taxon>
        <taxon>Ephydroidea</taxon>
        <taxon>Drosophilidae</taxon>
        <taxon>Drosophila</taxon>
        <taxon>Sophophora</taxon>
    </lineage>
</organism>
<evidence type="ECO:0000313" key="3">
    <source>
        <dbReference type="EnsemblMetazoa" id="XP_016989269.1"/>
    </source>
</evidence>
<evidence type="ECO:0000313" key="4">
    <source>
        <dbReference type="Proteomes" id="UP001652680"/>
    </source>
</evidence>
<dbReference type="Proteomes" id="UP001652680">
    <property type="component" value="Unassembled WGS sequence"/>
</dbReference>
<dbReference type="RefSeq" id="XP_016989269.1">
    <property type="nucleotide sequence ID" value="XM_017133780.1"/>
</dbReference>
<feature type="compositionally biased region" description="Acidic residues" evidence="1">
    <location>
        <begin position="96"/>
        <end position="106"/>
    </location>
</feature>
<dbReference type="OrthoDB" id="7872728at2759"/>
<feature type="region of interest" description="Disordered" evidence="1">
    <location>
        <begin position="142"/>
        <end position="173"/>
    </location>
</feature>
<protein>
    <submittedName>
        <fullName evidence="5">E3 ubiquitin-protein ligase HECW2</fullName>
    </submittedName>
</protein>
<dbReference type="AlphaFoldDB" id="A0A6P4FIV2"/>
<evidence type="ECO:0000256" key="2">
    <source>
        <dbReference type="SAM" id="SignalP"/>
    </source>
</evidence>
<keyword evidence="2" id="KW-0732">Signal</keyword>
<dbReference type="EnsemblMetazoa" id="XM_017133780.2">
    <property type="protein sequence ID" value="XP_016989269.1"/>
    <property type="gene ID" value="LOC108051630"/>
</dbReference>
<keyword evidence="4" id="KW-1185">Reference proteome</keyword>
<feature type="chain" id="PRO_5027714341" evidence="2">
    <location>
        <begin position="22"/>
        <end position="269"/>
    </location>
</feature>